<feature type="domain" description="J" evidence="3">
    <location>
        <begin position="8"/>
        <end position="78"/>
    </location>
</feature>
<dbReference type="AlphaFoldDB" id="A0A0P9CZU0"/>
<dbReference type="Proteomes" id="UP000050509">
    <property type="component" value="Unassembled WGS sequence"/>
</dbReference>
<accession>A0A0P9CZU0</accession>
<feature type="region of interest" description="Disordered" evidence="1">
    <location>
        <begin position="74"/>
        <end position="98"/>
    </location>
</feature>
<evidence type="ECO:0000313" key="4">
    <source>
        <dbReference type="EMBL" id="KPV52097.1"/>
    </source>
</evidence>
<dbReference type="InterPro" id="IPR001623">
    <property type="entry name" value="DnaJ_domain"/>
</dbReference>
<evidence type="ECO:0000259" key="3">
    <source>
        <dbReference type="PROSITE" id="PS50076"/>
    </source>
</evidence>
<proteinExistence type="predicted"/>
<dbReference type="Pfam" id="PF00226">
    <property type="entry name" value="DnaJ"/>
    <property type="match status" value="1"/>
</dbReference>
<dbReference type="EMBL" id="LJCR01000660">
    <property type="protein sequence ID" value="KPV52097.1"/>
    <property type="molecule type" value="Genomic_DNA"/>
</dbReference>
<dbReference type="CDD" id="cd06257">
    <property type="entry name" value="DnaJ"/>
    <property type="match status" value="1"/>
</dbReference>
<dbReference type="PATRIC" id="fig|186479.3.peg.9573"/>
<keyword evidence="2" id="KW-0472">Membrane</keyword>
<evidence type="ECO:0000313" key="5">
    <source>
        <dbReference type="Proteomes" id="UP000050509"/>
    </source>
</evidence>
<sequence length="436" mass="46406">MSDFENFDYYELLGVSRTASFEEIKRAYRREISKFHPDRFVNAQADEQAYASERSQRLTEAYSVLSDLAARNAYNRGQSPGRNSRAPRPTAPPQQRDHQAELYGQALAHLSAGRLLQAVGALRQLQQINPFYRNSAELLAQTEEQLNRRAERPSRKLNPLLIGGSLVGGVVVVAALGWVLGVGRAPSATRLPTSTAAPIAAVATAVAVPTAAPKPTIAPEPTALPTEPPATEPPPTAAPPTAEPTIALPTSLPTAAAEGGQVLVSDSFGGPGWATLSGAAWEVGYRGGRYHVQGSAGSGPIWSYRAAPQPDASIGVDMQVTSGEGGLILRFLDANNYLSVVLNPAQTSYRVEQERRGRLSVLAGGQSAAINAGPDAINRLVTRLRGASLQVYVNGQLLADVTATEPPDTDRYGLLVLARDSDSEAFFDNLAIHTLE</sequence>
<feature type="region of interest" description="Disordered" evidence="1">
    <location>
        <begin position="213"/>
        <end position="247"/>
    </location>
</feature>
<dbReference type="SMART" id="SM00271">
    <property type="entry name" value="DnaJ"/>
    <property type="match status" value="1"/>
</dbReference>
<dbReference type="SUPFAM" id="SSF46565">
    <property type="entry name" value="Chaperone J-domain"/>
    <property type="match status" value="1"/>
</dbReference>
<dbReference type="PANTHER" id="PTHR24074">
    <property type="entry name" value="CO-CHAPERONE PROTEIN DJLA"/>
    <property type="match status" value="1"/>
</dbReference>
<dbReference type="Gene3D" id="1.10.287.110">
    <property type="entry name" value="DnaJ domain"/>
    <property type="match status" value="1"/>
</dbReference>
<comment type="caution">
    <text evidence="4">The sequence shown here is derived from an EMBL/GenBank/DDBJ whole genome shotgun (WGS) entry which is preliminary data.</text>
</comment>
<evidence type="ECO:0000256" key="1">
    <source>
        <dbReference type="SAM" id="MobiDB-lite"/>
    </source>
</evidence>
<protein>
    <recommendedName>
        <fullName evidence="3">J domain-containing protein</fullName>
    </recommendedName>
</protein>
<dbReference type="PRINTS" id="PR00625">
    <property type="entry name" value="JDOMAIN"/>
</dbReference>
<keyword evidence="2" id="KW-0812">Transmembrane</keyword>
<name>A0A0P9CZU0_9CHLR</name>
<organism evidence="4 5">
    <name type="scientific">Kouleothrix aurantiaca</name>
    <dbReference type="NCBI Taxonomy" id="186479"/>
    <lineage>
        <taxon>Bacteria</taxon>
        <taxon>Bacillati</taxon>
        <taxon>Chloroflexota</taxon>
        <taxon>Chloroflexia</taxon>
        <taxon>Chloroflexales</taxon>
        <taxon>Roseiflexineae</taxon>
        <taxon>Roseiflexaceae</taxon>
        <taxon>Kouleothrix</taxon>
    </lineage>
</organism>
<reference evidence="4 5" key="1">
    <citation type="submission" date="2015-09" db="EMBL/GenBank/DDBJ databases">
        <title>Draft genome sequence of Kouleothrix aurantiaca JCM 19913.</title>
        <authorList>
            <person name="Hemp J."/>
        </authorList>
    </citation>
    <scope>NUCLEOTIDE SEQUENCE [LARGE SCALE GENOMIC DNA]</scope>
    <source>
        <strain evidence="4 5">COM-B</strain>
    </source>
</reference>
<feature type="compositionally biased region" description="Pro residues" evidence="1">
    <location>
        <begin position="226"/>
        <end position="242"/>
    </location>
</feature>
<evidence type="ECO:0000256" key="2">
    <source>
        <dbReference type="SAM" id="Phobius"/>
    </source>
</evidence>
<dbReference type="InterPro" id="IPR036869">
    <property type="entry name" value="J_dom_sf"/>
</dbReference>
<dbReference type="PROSITE" id="PS50076">
    <property type="entry name" value="DNAJ_2"/>
    <property type="match status" value="1"/>
</dbReference>
<keyword evidence="2" id="KW-1133">Transmembrane helix</keyword>
<dbReference type="Gene3D" id="2.60.120.560">
    <property type="entry name" value="Exo-inulinase, domain 1"/>
    <property type="match status" value="1"/>
</dbReference>
<feature type="compositionally biased region" description="Low complexity" evidence="1">
    <location>
        <begin position="213"/>
        <end position="225"/>
    </location>
</feature>
<keyword evidence="5" id="KW-1185">Reference proteome</keyword>
<feature type="transmembrane region" description="Helical" evidence="2">
    <location>
        <begin position="157"/>
        <end position="180"/>
    </location>
</feature>
<gene>
    <name evidence="4" type="ORF">SE17_17475</name>
</gene>
<dbReference type="InterPro" id="IPR050817">
    <property type="entry name" value="DjlA_DnaK_co-chaperone"/>
</dbReference>